<dbReference type="GO" id="GO:0005789">
    <property type="term" value="C:endoplasmic reticulum membrane"/>
    <property type="evidence" value="ECO:0007669"/>
    <property type="project" value="InterPro"/>
</dbReference>
<reference evidence="6 7" key="1">
    <citation type="journal article" date="2004" name="Proc. Natl. Acad. Sci. U.S.A.">
        <title>The diploid genome sequence of Candida albicans.</title>
        <authorList>
            <person name="Jones T."/>
            <person name="Federspiel N.A."/>
            <person name="Chibana H."/>
            <person name="Dungan J."/>
            <person name="Kalman S."/>
            <person name="Magee B.B."/>
            <person name="Newport G."/>
            <person name="Thorstenson Y.R."/>
            <person name="Agabian N."/>
            <person name="Magee P.T."/>
            <person name="Davis R.W."/>
            <person name="Scherer S."/>
        </authorList>
    </citation>
    <scope>NUCLEOTIDE SEQUENCE [LARGE SCALE GENOMIC DNA]</scope>
    <source>
        <strain evidence="7">SC5314 / ATCC MYA-2876</strain>
    </source>
</reference>
<dbReference type="OrthoDB" id="284718at2759"/>
<dbReference type="InParanoid" id="A0A1D8PPK2"/>
<dbReference type="EMBL" id="CP017628">
    <property type="protein sequence ID" value="AOW30067.1"/>
    <property type="molecule type" value="Genomic_DNA"/>
</dbReference>
<evidence type="ECO:0000256" key="2">
    <source>
        <dbReference type="ARBA" id="ARBA00022692"/>
    </source>
</evidence>
<dbReference type="PANTHER" id="PTHR28038:SF1">
    <property type="entry name" value="ADL329WP"/>
    <property type="match status" value="1"/>
</dbReference>
<name>A0A1D8PPK2_CANAL</name>
<dbReference type="GO" id="GO:0045048">
    <property type="term" value="P:protein insertion into ER membrane"/>
    <property type="evidence" value="ECO:0007669"/>
    <property type="project" value="InterPro"/>
</dbReference>
<evidence type="ECO:0000256" key="3">
    <source>
        <dbReference type="ARBA" id="ARBA00022989"/>
    </source>
</evidence>
<keyword evidence="7" id="KW-1185">Reference proteome</keyword>
<keyword evidence="4" id="KW-0472">Membrane</keyword>
<dbReference type="FunCoup" id="A0A1D8PPK2">
    <property type="interactions" value="30"/>
</dbReference>
<dbReference type="CGD" id="CAL0000185625">
    <property type="gene designation" value="orf19.131.2"/>
</dbReference>
<dbReference type="GO" id="GO:0044183">
    <property type="term" value="F:protein folding chaperone"/>
    <property type="evidence" value="ECO:0007669"/>
    <property type="project" value="InterPro"/>
</dbReference>
<dbReference type="VEuPathDB" id="FungiDB:C6_01210W_A"/>
<dbReference type="KEGG" id="cal:CAALFM_C601210WA"/>
<evidence type="ECO:0000313" key="5">
    <source>
        <dbReference type="CGD" id="CAL0000185625"/>
    </source>
</evidence>
<dbReference type="AlphaFoldDB" id="A0A1D8PPK2"/>
<comment type="subcellular location">
    <subcellularLocation>
        <location evidence="1">Membrane</location>
    </subcellularLocation>
</comment>
<evidence type="ECO:0000313" key="7">
    <source>
        <dbReference type="Proteomes" id="UP000000559"/>
    </source>
</evidence>
<dbReference type="OMA" id="RNKFIGW"/>
<dbReference type="Proteomes" id="UP000000559">
    <property type="component" value="Chromosome 6"/>
</dbReference>
<accession>A0A1D8PPK2</accession>
<dbReference type="SMR" id="A0A1D8PPK2"/>
<gene>
    <name evidence="6" type="ordered locus">CAALFM_C601210WA</name>
    <name evidence="5" type="ordered locus">orf19.131.2</name>
</gene>
<dbReference type="Pfam" id="PF03669">
    <property type="entry name" value="ASTER"/>
    <property type="match status" value="1"/>
</dbReference>
<proteinExistence type="predicted"/>
<evidence type="ECO:0000256" key="1">
    <source>
        <dbReference type="ARBA" id="ARBA00004370"/>
    </source>
</evidence>
<dbReference type="GeneID" id="30515330"/>
<dbReference type="PANTHER" id="PTHR28038">
    <property type="entry name" value="ADL329WP"/>
    <property type="match status" value="1"/>
</dbReference>
<evidence type="ECO:0000256" key="4">
    <source>
        <dbReference type="ARBA" id="ARBA00023136"/>
    </source>
</evidence>
<dbReference type="STRING" id="237561.A0A1D8PPK2"/>
<keyword evidence="2" id="KW-0812">Transmembrane</keyword>
<sequence length="115" mass="12664">MAPKVREDLVIPYKHVPAKPRKDSTGVIAQSLPMAAMFMRNKVLSWSALFLTVQSYLNEPINKPDADDGSQPPFVKIVFALVSVLTCYMDVFFPNTNPALRMAAKVATETPAAPK</sequence>
<reference evidence="6 7" key="3">
    <citation type="journal article" date="2013" name="Genome Biol.">
        <title>Assembly of a phased diploid Candida albicans genome facilitates allele-specific measurements and provides a simple model for repeat and indel structure.</title>
        <authorList>
            <person name="Muzzey D."/>
            <person name="Schwartz K."/>
            <person name="Weissman J.S."/>
            <person name="Sherlock G."/>
        </authorList>
    </citation>
    <scope>NUCLEOTIDE SEQUENCE [LARGE SCALE GENOMIC DNA]</scope>
    <source>
        <strain evidence="7">SC5314 / ATCC MYA-2876</strain>
    </source>
</reference>
<keyword evidence="3" id="KW-1133">Transmembrane helix</keyword>
<evidence type="ECO:0000313" key="6">
    <source>
        <dbReference type="EMBL" id="AOW30067.1"/>
    </source>
</evidence>
<protein>
    <submittedName>
        <fullName evidence="6">Uncharacterized protein</fullName>
    </submittedName>
</protein>
<dbReference type="InterPro" id="IPR005351">
    <property type="entry name" value="ASTER"/>
</dbReference>
<reference evidence="6 7" key="2">
    <citation type="journal article" date="2007" name="Genome Biol.">
        <title>Assembly of the Candida albicans genome into sixteen supercontigs aligned on the eight chromosomes.</title>
        <authorList>
            <person name="van het Hoog M."/>
            <person name="Rast T.J."/>
            <person name="Martchenko M."/>
            <person name="Grindle S."/>
            <person name="Dignard D."/>
            <person name="Hogues H."/>
            <person name="Cuomo C."/>
            <person name="Berriman M."/>
            <person name="Scherer S."/>
            <person name="Magee B.B."/>
            <person name="Whiteway M."/>
            <person name="Chibana H."/>
            <person name="Nantel A."/>
            <person name="Magee P.T."/>
        </authorList>
    </citation>
    <scope>GENOME REANNOTATION</scope>
    <source>
        <strain evidence="7">SC5314 / ATCC MYA-2876</strain>
    </source>
</reference>
<dbReference type="RefSeq" id="XP_019330995.1">
    <property type="nucleotide sequence ID" value="XM_019475450.1"/>
</dbReference>
<organism evidence="6 7">
    <name type="scientific">Candida albicans (strain SC5314 / ATCC MYA-2876)</name>
    <name type="common">Yeast</name>
    <dbReference type="NCBI Taxonomy" id="237561"/>
    <lineage>
        <taxon>Eukaryota</taxon>
        <taxon>Fungi</taxon>
        <taxon>Dikarya</taxon>
        <taxon>Ascomycota</taxon>
        <taxon>Saccharomycotina</taxon>
        <taxon>Pichiomycetes</taxon>
        <taxon>Debaryomycetaceae</taxon>
        <taxon>Candida/Lodderomyces clade</taxon>
        <taxon>Candida</taxon>
    </lineage>
</organism>